<evidence type="ECO:0000259" key="2">
    <source>
        <dbReference type="Pfam" id="PF14833"/>
    </source>
</evidence>
<name>A0A382I886_9ZZZZ</name>
<feature type="domain" description="6-phosphogluconate dehydrogenase NADP-binding" evidence="1">
    <location>
        <begin position="1"/>
        <end position="151"/>
    </location>
</feature>
<feature type="non-terminal residue" evidence="3">
    <location>
        <position position="208"/>
    </location>
</feature>
<dbReference type="GO" id="GO:0050661">
    <property type="term" value="F:NADP binding"/>
    <property type="evidence" value="ECO:0007669"/>
    <property type="project" value="InterPro"/>
</dbReference>
<dbReference type="SUPFAM" id="SSF48179">
    <property type="entry name" value="6-phosphogluconate dehydrogenase C-terminal domain-like"/>
    <property type="match status" value="1"/>
</dbReference>
<dbReference type="AlphaFoldDB" id="A0A382I886"/>
<dbReference type="InterPro" id="IPR013328">
    <property type="entry name" value="6PGD_dom2"/>
</dbReference>
<evidence type="ECO:0008006" key="4">
    <source>
        <dbReference type="Google" id="ProtNLM"/>
    </source>
</evidence>
<dbReference type="EMBL" id="UINC01065437">
    <property type="protein sequence ID" value="SVB95103.1"/>
    <property type="molecule type" value="Genomic_DNA"/>
</dbReference>
<protein>
    <recommendedName>
        <fullName evidence="4">6-phosphogluconate dehydrogenase NADP-binding domain-containing protein</fullName>
    </recommendedName>
</protein>
<dbReference type="InterPro" id="IPR036291">
    <property type="entry name" value="NAD(P)-bd_dom_sf"/>
</dbReference>
<accession>A0A382I886</accession>
<gene>
    <name evidence="3" type="ORF">METZ01_LOCUS247957</name>
</gene>
<sequence>MGAPMSRNLLKAGHTVKAWNRTKSKIDAFVADGGEAASSPQDAATDVDAVITVVTDSPDVLQVALGETGVIHGLSRGTVFVDMSTISPEVTRVIGETMGEHGVEMLDAPVSGGVLGAQNATLSIMVGGSMDVFERTTPLLEAMGQRVTYCGGPGMGQVTKLVNQIIVAGTMAAVSEGLLFGAVAGVDLNAAFKAVSGGAANSWQLENL</sequence>
<evidence type="ECO:0000313" key="3">
    <source>
        <dbReference type="EMBL" id="SVB95103.1"/>
    </source>
</evidence>
<dbReference type="SUPFAM" id="SSF51735">
    <property type="entry name" value="NAD(P)-binding Rossmann-fold domains"/>
    <property type="match status" value="1"/>
</dbReference>
<organism evidence="3">
    <name type="scientific">marine metagenome</name>
    <dbReference type="NCBI Taxonomy" id="408172"/>
    <lineage>
        <taxon>unclassified sequences</taxon>
        <taxon>metagenomes</taxon>
        <taxon>ecological metagenomes</taxon>
    </lineage>
</organism>
<evidence type="ECO:0000259" key="1">
    <source>
        <dbReference type="Pfam" id="PF03446"/>
    </source>
</evidence>
<feature type="domain" description="3-hydroxyisobutyrate dehydrogenase-like NAD-binding" evidence="2">
    <location>
        <begin position="154"/>
        <end position="207"/>
    </location>
</feature>
<proteinExistence type="predicted"/>
<dbReference type="PANTHER" id="PTHR43060">
    <property type="entry name" value="3-HYDROXYISOBUTYRATE DEHYDROGENASE-LIKE 1, MITOCHONDRIAL-RELATED"/>
    <property type="match status" value="1"/>
</dbReference>
<dbReference type="InterPro" id="IPR029154">
    <property type="entry name" value="HIBADH-like_NADP-bd"/>
</dbReference>
<dbReference type="Pfam" id="PF14833">
    <property type="entry name" value="NAD_binding_11"/>
    <property type="match status" value="1"/>
</dbReference>
<reference evidence="3" key="1">
    <citation type="submission" date="2018-05" db="EMBL/GenBank/DDBJ databases">
        <authorList>
            <person name="Lanie J.A."/>
            <person name="Ng W.-L."/>
            <person name="Kazmierczak K.M."/>
            <person name="Andrzejewski T.M."/>
            <person name="Davidsen T.M."/>
            <person name="Wayne K.J."/>
            <person name="Tettelin H."/>
            <person name="Glass J.I."/>
            <person name="Rusch D."/>
            <person name="Podicherti R."/>
            <person name="Tsui H.-C.T."/>
            <person name="Winkler M.E."/>
        </authorList>
    </citation>
    <scope>NUCLEOTIDE SEQUENCE</scope>
</reference>
<dbReference type="Gene3D" id="1.10.1040.10">
    <property type="entry name" value="N-(1-d-carboxylethyl)-l-norvaline Dehydrogenase, domain 2"/>
    <property type="match status" value="1"/>
</dbReference>
<dbReference type="Gene3D" id="3.40.50.720">
    <property type="entry name" value="NAD(P)-binding Rossmann-like Domain"/>
    <property type="match status" value="1"/>
</dbReference>
<dbReference type="GO" id="GO:0051287">
    <property type="term" value="F:NAD binding"/>
    <property type="evidence" value="ECO:0007669"/>
    <property type="project" value="InterPro"/>
</dbReference>
<dbReference type="PANTHER" id="PTHR43060:SF15">
    <property type="entry name" value="3-HYDROXYISOBUTYRATE DEHYDROGENASE-LIKE 1, MITOCHONDRIAL-RELATED"/>
    <property type="match status" value="1"/>
</dbReference>
<dbReference type="InterPro" id="IPR006115">
    <property type="entry name" value="6PGDH_NADP-bd"/>
</dbReference>
<dbReference type="Pfam" id="PF03446">
    <property type="entry name" value="NAD_binding_2"/>
    <property type="match status" value="1"/>
</dbReference>
<dbReference type="InterPro" id="IPR008927">
    <property type="entry name" value="6-PGluconate_DH-like_C_sf"/>
</dbReference>